<feature type="region of interest" description="Disordered" evidence="4">
    <location>
        <begin position="417"/>
        <end position="443"/>
    </location>
</feature>
<reference evidence="7 10" key="2">
    <citation type="submission" date="2019-10" db="EMBL/GenBank/DDBJ databases">
        <title>Characterization of the phylogenetic diversity of two novel species belonging to the genus Bifidobacterium: Bifidobacterium cebidarum sp. nov. and Bifidobacterium leontopitheci sp. nov.</title>
        <authorList>
            <person name="Lugli G.A."/>
            <person name="Duranti S."/>
            <person name="Milani C."/>
            <person name="Turroni F."/>
            <person name="Ventura M."/>
        </authorList>
    </citation>
    <scope>NUCLEOTIDE SEQUENCE [LARGE SCALE GENOMIC DNA]</scope>
    <source>
        <strain evidence="7 10">DSM 100688</strain>
    </source>
</reference>
<dbReference type="InterPro" id="IPR013783">
    <property type="entry name" value="Ig-like_fold"/>
</dbReference>
<dbReference type="CDD" id="cd00063">
    <property type="entry name" value="FN3"/>
    <property type="match status" value="2"/>
</dbReference>
<keyword evidence="5" id="KW-0472">Membrane</keyword>
<evidence type="ECO:0000256" key="1">
    <source>
        <dbReference type="ARBA" id="ARBA00022737"/>
    </source>
</evidence>
<organism evidence="7 10">
    <name type="scientific">Bifidobacterium ramosum</name>
    <dbReference type="NCBI Taxonomy" id="1798158"/>
    <lineage>
        <taxon>Bacteria</taxon>
        <taxon>Bacillati</taxon>
        <taxon>Actinomycetota</taxon>
        <taxon>Actinomycetes</taxon>
        <taxon>Bifidobacteriales</taxon>
        <taxon>Bifidobacteriaceae</taxon>
        <taxon>Bifidobacterium</taxon>
    </lineage>
</organism>
<protein>
    <submittedName>
        <fullName evidence="8">AAA family ATPase</fullName>
    </submittedName>
    <submittedName>
        <fullName evidence="7">ATPase AAA</fullName>
    </submittedName>
</protein>
<comment type="caution">
    <text evidence="7">The sequence shown here is derived from an EMBL/GenBank/DDBJ whole genome shotgun (WGS) entry which is preliminary data.</text>
</comment>
<name>A0A6L4X206_9BIFI</name>
<dbReference type="PANTHER" id="PTHR13817">
    <property type="entry name" value="TITIN"/>
    <property type="match status" value="1"/>
</dbReference>
<keyword evidence="5" id="KW-1133">Transmembrane helix</keyword>
<dbReference type="GO" id="GO:0016798">
    <property type="term" value="F:hydrolase activity, acting on glycosyl bonds"/>
    <property type="evidence" value="ECO:0007669"/>
    <property type="project" value="UniProtKB-KW"/>
</dbReference>
<keyword evidence="5" id="KW-0812">Transmembrane</keyword>
<dbReference type="GO" id="GO:0000272">
    <property type="term" value="P:polysaccharide catabolic process"/>
    <property type="evidence" value="ECO:0007669"/>
    <property type="project" value="UniProtKB-KW"/>
</dbReference>
<gene>
    <name evidence="7" type="ORF">DSM100688_0800</name>
    <name evidence="8" type="ORF">GFD24_03705</name>
</gene>
<feature type="compositionally biased region" description="Low complexity" evidence="4">
    <location>
        <begin position="417"/>
        <end position="434"/>
    </location>
</feature>
<dbReference type="EMBL" id="WBSM01000002">
    <property type="protein sequence ID" value="KAB8288798.1"/>
    <property type="molecule type" value="Genomic_DNA"/>
</dbReference>
<dbReference type="Gene3D" id="2.60.40.3440">
    <property type="match status" value="1"/>
</dbReference>
<evidence type="ECO:0000256" key="3">
    <source>
        <dbReference type="ARBA" id="ARBA00023326"/>
    </source>
</evidence>
<dbReference type="PANTHER" id="PTHR13817:SF73">
    <property type="entry name" value="FIBRONECTIN TYPE-III DOMAIN-CONTAINING PROTEIN"/>
    <property type="match status" value="1"/>
</dbReference>
<evidence type="ECO:0000313" key="9">
    <source>
        <dbReference type="Proteomes" id="UP000469943"/>
    </source>
</evidence>
<evidence type="ECO:0000256" key="4">
    <source>
        <dbReference type="SAM" id="MobiDB-lite"/>
    </source>
</evidence>
<dbReference type="Pfam" id="PF17963">
    <property type="entry name" value="Big_9"/>
    <property type="match status" value="4"/>
</dbReference>
<evidence type="ECO:0000313" key="10">
    <source>
        <dbReference type="Proteomes" id="UP000482084"/>
    </source>
</evidence>
<feature type="transmembrane region" description="Helical" evidence="5">
    <location>
        <begin position="34"/>
        <end position="53"/>
    </location>
</feature>
<evidence type="ECO:0000259" key="6">
    <source>
        <dbReference type="PROSITE" id="PS50853"/>
    </source>
</evidence>
<dbReference type="OrthoDB" id="5241356at2"/>
<dbReference type="EMBL" id="WHZX01000002">
    <property type="protein sequence ID" value="NEG71339.1"/>
    <property type="molecule type" value="Genomic_DNA"/>
</dbReference>
<dbReference type="InterPro" id="IPR003961">
    <property type="entry name" value="FN3_dom"/>
</dbReference>
<proteinExistence type="predicted"/>
<feature type="domain" description="Fibronectin type-III" evidence="6">
    <location>
        <begin position="1616"/>
        <end position="1710"/>
    </location>
</feature>
<keyword evidence="1" id="KW-0677">Repeat</keyword>
<keyword evidence="3" id="KW-0119">Carbohydrate metabolism</keyword>
<evidence type="ECO:0000256" key="2">
    <source>
        <dbReference type="ARBA" id="ARBA00023295"/>
    </source>
</evidence>
<dbReference type="SMART" id="SM00060">
    <property type="entry name" value="FN3"/>
    <property type="match status" value="2"/>
</dbReference>
<keyword evidence="10" id="KW-1185">Reference proteome</keyword>
<evidence type="ECO:0000313" key="7">
    <source>
        <dbReference type="EMBL" id="KAB8288798.1"/>
    </source>
</evidence>
<dbReference type="SUPFAM" id="SSF49265">
    <property type="entry name" value="Fibronectin type III"/>
    <property type="match status" value="1"/>
</dbReference>
<feature type="domain" description="Fibronectin type-III" evidence="6">
    <location>
        <begin position="1524"/>
        <end position="1615"/>
    </location>
</feature>
<dbReference type="Gene3D" id="2.60.40.10">
    <property type="entry name" value="Immunoglobulins"/>
    <property type="match status" value="2"/>
</dbReference>
<dbReference type="Proteomes" id="UP000482084">
    <property type="component" value="Unassembled WGS sequence"/>
</dbReference>
<dbReference type="RefSeq" id="WP_152357888.1">
    <property type="nucleotide sequence ID" value="NZ_WBSM01000002.1"/>
</dbReference>
<dbReference type="Proteomes" id="UP000469943">
    <property type="component" value="Unassembled WGS sequence"/>
</dbReference>
<dbReference type="PROSITE" id="PS50853">
    <property type="entry name" value="FN3"/>
    <property type="match status" value="2"/>
</dbReference>
<dbReference type="InterPro" id="IPR050964">
    <property type="entry name" value="Striated_Muscle_Regulatory"/>
</dbReference>
<evidence type="ECO:0000256" key="5">
    <source>
        <dbReference type="SAM" id="Phobius"/>
    </source>
</evidence>
<sequence length="2031" mass="212638">MAPLTAIIRHMLAQRRHAVEVSHAHDAPLAGVRFALCCTAAAALIIIAGSWAYGSVVQPRLQFDDGTVWVTSANDRQAARLHVRAGEPDAMVHASSTGFDVVQHGTDTLLIDHQQLTGIRASTAALDVRVSIASGTTVMTGGGTVALMDDQGRVWAGRSDDLEAVSPLRSTPALRLGAGGRVAVTHDGAVYGYRPQDGMVIRLIRGAETSDSIEVGSLSDDERLEVDDFTVVDGEPVVLAGTTIRWRHGAAEVEGDEHLQLQSVDAEGVQSGWVTVAGRSGLYAVRLLRGAQTVVAFGSVSRNNDSSSTGSAVGDQHQTGGWPASAAARPVASGGCVHAAWAKRSENYLRICSAQGDDGHGKTSVLRTLRSVHATSDLVFRVNHRLVVLNDIATGTVWNTADESGTTVALSWNRSETSTANQANAAQTSTSTRRSFTKTCSEGSGTVEAEDDAFGARAGKTSVLDVLRNDRQTDCAVLRITRVSAPNGANVSLTPVHGARYLQLDATNARTGTVTATYDISDGRGQTASASITVTLHDGDVNTAPMQLGDPIEHEVEQGTSYVTNALAGFVDPDGDALMLLSATPQDAETVAVSSRADGRLTFQAGAMTAGRVGVELTVSDGDLTVTGITYFSIRPARTLAAVIDAVSVQTMPQTRVDISLRPYVHGTSAQPAQLAAVDAPEHATVAMRADAMSFSFMAAAPGTYYVPFTIMQNEVPGIGLARIEVTPASGEAAAPIAVNDTAIFNGDGTAIVEPLHNDMDPTGGIMGVTSASVDSDSGIDIHVESHRRIHVMARTAPVRPQAIRYTVENAAGSSTGTITVLPPAMSSQAAPVAGDITMSVRTGGIVSSDVLDHVTHPDISVITLTDVSGHRDDAFRGLLFVSGTTIRYQAGTETGTFHARYTVTDDLGNASSGTIAVTVHESDATSKTAPTPRDVQAQVAAGRTTRIPIPLSGIDPDGDDVTLLGLGGTAPTLGRITAVGADHMVYEAYADPSGTDTFTYAVEDWTGQRAQATVRVGIVHDRTASGVWARDDHITLRPGTTAAVPVVQNDIADDDAALSLDHELETQWIDDAFVSEGMIILIAPRERCVAYVTYTVRDETGLSDTATLTVTVDPDAPINPPEAHDYRVPATSTIDKRSVDVDVSAWITNPAGTMDELAIGVDPSASDAYMVDGQPTVIRVELTDTARSIPYTVTNVTHGLTSIAFIHVPAYGVFPPIPRPKAPPLTVNAGETIIIELADHVRVGAGKTVYAEPESVHATKAADVAVDNDARSLIFAAAGDYDGPASVTFTAIDGQRQGQDTHIINTAVITLPITIVGGTASSPIFVSPTIEVAAGETPTTIDLASFTRSASVTRTGTHHYGYALQETSSTHPVTASLSDSGRLTVAAAATAIPGTTMSIPIVIRYGHGSLAAGVTVRVVASGRPLSRLQDRTLTMRAGASERVDVLADAYNPFPDVPLSIVGCSDAAVSKLTVSGCAGTGPLTISASSDTGAFTSRITVTVRDGTAAAERQVSATIVISVADRPAPPLLSPVSGTPSDGMVRLEWIAGAANGKPILEYLVAWNDGTRSCGVMTSCRIEGLRNGTTYTFTVRARNEVGWSEPSAEVTARPDIAPPSPTSVTVTPGYRSAVVRWRQPTSSGTAPDRYLVTLSSSTGSYRSTVTVTEPYAEFEIPDTAITDGMTVSATVAAGNHVGFGETSQTSQPVRPWGDPAMSEASLSNIDDHGGMRLAILLGDMRNAGCARVSLSGGTVGQLTCDTTEHTFTAAKGQLRIPMTVTIAVHPQRDGAQPVTIVSNASTPGYTIGQPSDVRYTCAEQVCEAVWEASGMVDAFIVETGNGVVRTVTEPHAVFTLEPWQTFSGLSVRQTLNGHDGPKVSGTGEPYTYQVPAHIELPQSVSWSVDDPDIIDVIGGTIDTWGRAAEAMLVITPDAGISCMLPWSGGNAKLDTSHCSRAQSYTWSVMVASTAGEPALDRSMDGGTIDGIRIEPAVPLALHANGWVSPFPMHTLSFSRTVIQSISQQMTGEATSKERS</sequence>
<keyword evidence="2" id="KW-0326">Glycosidase</keyword>
<dbReference type="Pfam" id="PF00041">
    <property type="entry name" value="fn3"/>
    <property type="match status" value="1"/>
</dbReference>
<evidence type="ECO:0000313" key="8">
    <source>
        <dbReference type="EMBL" id="NEG71339.1"/>
    </source>
</evidence>
<reference evidence="8 9" key="1">
    <citation type="submission" date="2019-10" db="EMBL/GenBank/DDBJ databases">
        <title>Bifidobacterium from non-human primates.</title>
        <authorList>
            <person name="Modesto M."/>
        </authorList>
    </citation>
    <scope>NUCLEOTIDE SEQUENCE [LARGE SCALE GENOMIC DNA]</scope>
    <source>
        <strain evidence="8 9">TREM</strain>
    </source>
</reference>
<dbReference type="InterPro" id="IPR036116">
    <property type="entry name" value="FN3_sf"/>
</dbReference>
<feature type="compositionally biased region" description="Polar residues" evidence="4">
    <location>
        <begin position="301"/>
        <end position="319"/>
    </location>
</feature>
<accession>A0A6L4X206</accession>
<keyword evidence="2" id="KW-0378">Hydrolase</keyword>
<feature type="region of interest" description="Disordered" evidence="4">
    <location>
        <begin position="301"/>
        <end position="327"/>
    </location>
</feature>
<keyword evidence="3" id="KW-0624">Polysaccharide degradation</keyword>